<protein>
    <recommendedName>
        <fullName evidence="4">BZIP domain-containing protein</fullName>
    </recommendedName>
</protein>
<proteinExistence type="predicted"/>
<dbReference type="Pfam" id="PF11905">
    <property type="entry name" value="DUF3425"/>
    <property type="match status" value="1"/>
</dbReference>
<reference evidence="2" key="1">
    <citation type="submission" date="2022-12" db="EMBL/GenBank/DDBJ databases">
        <authorList>
            <person name="Petersen C."/>
        </authorList>
    </citation>
    <scope>NUCLEOTIDE SEQUENCE</scope>
    <source>
        <strain evidence="2">IBT 29677</strain>
    </source>
</reference>
<dbReference type="GeneID" id="81368276"/>
<feature type="region of interest" description="Disordered" evidence="1">
    <location>
        <begin position="1"/>
        <end position="38"/>
    </location>
</feature>
<gene>
    <name evidence="2" type="ORF">N7509_004659</name>
</gene>
<dbReference type="InterPro" id="IPR021833">
    <property type="entry name" value="DUF3425"/>
</dbReference>
<evidence type="ECO:0000313" key="2">
    <source>
        <dbReference type="EMBL" id="KAJ5396546.1"/>
    </source>
</evidence>
<evidence type="ECO:0008006" key="4">
    <source>
        <dbReference type="Google" id="ProtNLM"/>
    </source>
</evidence>
<dbReference type="OrthoDB" id="10261951at2759"/>
<comment type="caution">
    <text evidence="2">The sequence shown here is derived from an EMBL/GenBank/DDBJ whole genome shotgun (WGS) entry which is preliminary data.</text>
</comment>
<keyword evidence="3" id="KW-1185">Reference proteome</keyword>
<name>A0A9W9W0Z2_9EURO</name>
<sequence>MSDTEAPTAQRAAGRRVVSSLSASQIQHKRDLDRKAQRALRQRTKVRIQELENDLSRFKESVSEREQTMIEEIRQLRDQNRQLRVSLQSIGHFALGRISDIEGPSPTRRESPGEIQQGLDLPASGSPEPHVAHSYADLPPSLASTYPGSAAATPAAQGHESHPPVLPPISAHSIQNTIISHSIPPKSTPDNAGLMACALPKHTAGTCPLDHILLDFIASRQDLAARGTPISEVLGPDQACPLDVLSPGGTSTTHAISRVMGETLATFPHVKLPEKMAFMYIMHRTTRWQIWPNSETYTGIPVWLRPTAMQIIVPHAAWIDNIPWPRVRDILIEQPERYPFVLFSEFYSHHVSVNWSYDPEDIVLETEEGLVLNTIFEKHIQRLSNWTVSRQFREYFSEWTSDVYLDG</sequence>
<organism evidence="2 3">
    <name type="scientific">Penicillium cosmopolitanum</name>
    <dbReference type="NCBI Taxonomy" id="1131564"/>
    <lineage>
        <taxon>Eukaryota</taxon>
        <taxon>Fungi</taxon>
        <taxon>Dikarya</taxon>
        <taxon>Ascomycota</taxon>
        <taxon>Pezizomycotina</taxon>
        <taxon>Eurotiomycetes</taxon>
        <taxon>Eurotiomycetidae</taxon>
        <taxon>Eurotiales</taxon>
        <taxon>Aspergillaceae</taxon>
        <taxon>Penicillium</taxon>
    </lineage>
</organism>
<dbReference type="RefSeq" id="XP_056488598.1">
    <property type="nucleotide sequence ID" value="XM_056629296.1"/>
</dbReference>
<evidence type="ECO:0000313" key="3">
    <source>
        <dbReference type="Proteomes" id="UP001147747"/>
    </source>
</evidence>
<reference evidence="2" key="2">
    <citation type="journal article" date="2023" name="IMA Fungus">
        <title>Comparative genomic study of the Penicillium genus elucidates a diverse pangenome and 15 lateral gene transfer events.</title>
        <authorList>
            <person name="Petersen C."/>
            <person name="Sorensen T."/>
            <person name="Nielsen M.R."/>
            <person name="Sondergaard T.E."/>
            <person name="Sorensen J.L."/>
            <person name="Fitzpatrick D.A."/>
            <person name="Frisvad J.C."/>
            <person name="Nielsen K.L."/>
        </authorList>
    </citation>
    <scope>NUCLEOTIDE SEQUENCE</scope>
    <source>
        <strain evidence="2">IBT 29677</strain>
    </source>
</reference>
<dbReference type="EMBL" id="JAPZBU010000006">
    <property type="protein sequence ID" value="KAJ5396546.1"/>
    <property type="molecule type" value="Genomic_DNA"/>
</dbReference>
<dbReference type="Proteomes" id="UP001147747">
    <property type="component" value="Unassembled WGS sequence"/>
</dbReference>
<dbReference type="CDD" id="cd14688">
    <property type="entry name" value="bZIP_YAP"/>
    <property type="match status" value="1"/>
</dbReference>
<dbReference type="PANTHER" id="PTHR37012">
    <property type="entry name" value="B-ZIP TRANSCRIPTION FACTOR (EUROFUNG)-RELATED"/>
    <property type="match status" value="1"/>
</dbReference>
<feature type="region of interest" description="Disordered" evidence="1">
    <location>
        <begin position="98"/>
        <end position="170"/>
    </location>
</feature>
<evidence type="ECO:0000256" key="1">
    <source>
        <dbReference type="SAM" id="MobiDB-lite"/>
    </source>
</evidence>
<dbReference type="AlphaFoldDB" id="A0A9W9W0Z2"/>
<dbReference type="Gene3D" id="1.20.5.170">
    <property type="match status" value="1"/>
</dbReference>
<accession>A0A9W9W0Z2</accession>